<dbReference type="EMBL" id="JANSHE010000961">
    <property type="protein sequence ID" value="KAJ3005586.1"/>
    <property type="molecule type" value="Genomic_DNA"/>
</dbReference>
<proteinExistence type="predicted"/>
<reference evidence="1" key="1">
    <citation type="submission" date="2022-08" db="EMBL/GenBank/DDBJ databases">
        <title>Genome Sequence of Pycnoporus sanguineus.</title>
        <authorList>
            <person name="Buettner E."/>
        </authorList>
    </citation>
    <scope>NUCLEOTIDE SEQUENCE</scope>
    <source>
        <strain evidence="1">CG-C14</strain>
    </source>
</reference>
<keyword evidence="2" id="KW-1185">Reference proteome</keyword>
<organism evidence="1 2">
    <name type="scientific">Trametes sanguinea</name>
    <dbReference type="NCBI Taxonomy" id="158606"/>
    <lineage>
        <taxon>Eukaryota</taxon>
        <taxon>Fungi</taxon>
        <taxon>Dikarya</taxon>
        <taxon>Basidiomycota</taxon>
        <taxon>Agaricomycotina</taxon>
        <taxon>Agaricomycetes</taxon>
        <taxon>Polyporales</taxon>
        <taxon>Polyporaceae</taxon>
        <taxon>Trametes</taxon>
    </lineage>
</organism>
<name>A0ACC1Q1Y1_9APHY</name>
<accession>A0ACC1Q1Y1</accession>
<comment type="caution">
    <text evidence="1">The sequence shown here is derived from an EMBL/GenBank/DDBJ whole genome shotgun (WGS) entry which is preliminary data.</text>
</comment>
<evidence type="ECO:0000313" key="1">
    <source>
        <dbReference type="EMBL" id="KAJ3005586.1"/>
    </source>
</evidence>
<dbReference type="Proteomes" id="UP001144978">
    <property type="component" value="Unassembled WGS sequence"/>
</dbReference>
<protein>
    <submittedName>
        <fullName evidence="1">Uncharacterized protein</fullName>
    </submittedName>
</protein>
<sequence>MPLPKPLSSLPQAFCEPRRESSTTVERGREPYTLLPTSTVVDRSQAGSPINEDVGRYTHPPIPSLAGHGSEES</sequence>
<gene>
    <name evidence="1" type="ORF">NUW54_g4273</name>
</gene>
<evidence type="ECO:0000313" key="2">
    <source>
        <dbReference type="Proteomes" id="UP001144978"/>
    </source>
</evidence>